<dbReference type="SUPFAM" id="SSF46689">
    <property type="entry name" value="Homeodomain-like"/>
    <property type="match status" value="1"/>
</dbReference>
<dbReference type="AlphaFoldDB" id="A0A6P1T7P7"/>
<evidence type="ECO:0000313" key="6">
    <source>
        <dbReference type="EMBL" id="QHQ37329.1"/>
    </source>
</evidence>
<keyword evidence="7" id="KW-1185">Reference proteome</keyword>
<dbReference type="SUPFAM" id="SSF48498">
    <property type="entry name" value="Tetracyclin repressor-like, C-terminal domain"/>
    <property type="match status" value="1"/>
</dbReference>
<dbReference type="PROSITE" id="PS50977">
    <property type="entry name" value="HTH_TETR_2"/>
    <property type="match status" value="1"/>
</dbReference>
<protein>
    <submittedName>
        <fullName evidence="6">TetR family transcriptional regulator</fullName>
    </submittedName>
</protein>
<dbReference type="Gene3D" id="1.10.357.10">
    <property type="entry name" value="Tetracycline Repressor, domain 2"/>
    <property type="match status" value="1"/>
</dbReference>
<dbReference type="PANTHER" id="PTHR47506">
    <property type="entry name" value="TRANSCRIPTIONAL REGULATORY PROTEIN"/>
    <property type="match status" value="1"/>
</dbReference>
<dbReference type="KEGG" id="amaq:GO499_08140"/>
<evidence type="ECO:0000256" key="3">
    <source>
        <dbReference type="ARBA" id="ARBA00023163"/>
    </source>
</evidence>
<gene>
    <name evidence="6" type="ORF">GO499_08140</name>
</gene>
<reference evidence="6 7" key="1">
    <citation type="submission" date="2019-12" db="EMBL/GenBank/DDBJ databases">
        <title>Complete genome sequence of Algicella marina strain 9Alg 56(T) isolated from the red alga Tichocarpus crinitus.</title>
        <authorList>
            <person name="Kim S.-G."/>
            <person name="Nedashkovskaya O.I."/>
        </authorList>
    </citation>
    <scope>NUCLEOTIDE SEQUENCE [LARGE SCALE GENOMIC DNA]</scope>
    <source>
        <strain evidence="6 7">9Alg 56</strain>
    </source>
</reference>
<dbReference type="GO" id="GO:0003677">
    <property type="term" value="F:DNA binding"/>
    <property type="evidence" value="ECO:0007669"/>
    <property type="project" value="UniProtKB-UniRule"/>
</dbReference>
<evidence type="ECO:0000256" key="4">
    <source>
        <dbReference type="PROSITE-ProRule" id="PRU00335"/>
    </source>
</evidence>
<dbReference type="Proteomes" id="UP000464495">
    <property type="component" value="Chromosome"/>
</dbReference>
<evidence type="ECO:0000313" key="7">
    <source>
        <dbReference type="Proteomes" id="UP000464495"/>
    </source>
</evidence>
<sequence length="207" mass="22371">MPRKTLKDPEKGDARTRLLDAAREIIRRKGFTATTVADLCGAAGVTKGAYFHHFDSKEALGIAAAEDWRDTTGALFARAPYHESEDPLGRVLAYIDFRMEMIGGEMAAFTCVAGTMAQEVHELHPAVRDACGDAITSHAATLVPDIAAAMEARDLAGDWTAESLALHTQAVLQGSFVIAKATGNVEAARESVRHLRRYVELLFSVDS</sequence>
<keyword evidence="3" id="KW-0804">Transcription</keyword>
<name>A0A6P1T7P7_9RHOB</name>
<dbReference type="Pfam" id="PF16925">
    <property type="entry name" value="TetR_C_13"/>
    <property type="match status" value="1"/>
</dbReference>
<dbReference type="PRINTS" id="PR00455">
    <property type="entry name" value="HTHTETR"/>
</dbReference>
<organism evidence="6 7">
    <name type="scientific">Algicella marina</name>
    <dbReference type="NCBI Taxonomy" id="2683284"/>
    <lineage>
        <taxon>Bacteria</taxon>
        <taxon>Pseudomonadati</taxon>
        <taxon>Pseudomonadota</taxon>
        <taxon>Alphaproteobacteria</taxon>
        <taxon>Rhodobacterales</taxon>
        <taxon>Paracoccaceae</taxon>
        <taxon>Algicella</taxon>
    </lineage>
</organism>
<keyword evidence="1" id="KW-0805">Transcription regulation</keyword>
<dbReference type="PANTHER" id="PTHR47506:SF1">
    <property type="entry name" value="HTH-TYPE TRANSCRIPTIONAL REGULATOR YJDC"/>
    <property type="match status" value="1"/>
</dbReference>
<feature type="domain" description="HTH tetR-type" evidence="5">
    <location>
        <begin position="12"/>
        <end position="72"/>
    </location>
</feature>
<dbReference type="InterPro" id="IPR036271">
    <property type="entry name" value="Tet_transcr_reg_TetR-rel_C_sf"/>
</dbReference>
<evidence type="ECO:0000256" key="2">
    <source>
        <dbReference type="ARBA" id="ARBA00023125"/>
    </source>
</evidence>
<feature type="DNA-binding region" description="H-T-H motif" evidence="4">
    <location>
        <begin position="35"/>
        <end position="54"/>
    </location>
</feature>
<dbReference type="EMBL" id="CP046620">
    <property type="protein sequence ID" value="QHQ37329.1"/>
    <property type="molecule type" value="Genomic_DNA"/>
</dbReference>
<dbReference type="InterPro" id="IPR009057">
    <property type="entry name" value="Homeodomain-like_sf"/>
</dbReference>
<dbReference type="Pfam" id="PF00440">
    <property type="entry name" value="TetR_N"/>
    <property type="match status" value="1"/>
</dbReference>
<dbReference type="InterPro" id="IPR001647">
    <property type="entry name" value="HTH_TetR"/>
</dbReference>
<keyword evidence="2 4" id="KW-0238">DNA-binding</keyword>
<proteinExistence type="predicted"/>
<accession>A0A6P1T7P7</accession>
<evidence type="ECO:0000256" key="1">
    <source>
        <dbReference type="ARBA" id="ARBA00023015"/>
    </source>
</evidence>
<evidence type="ECO:0000259" key="5">
    <source>
        <dbReference type="PROSITE" id="PS50977"/>
    </source>
</evidence>
<dbReference type="InterPro" id="IPR011075">
    <property type="entry name" value="TetR_C"/>
</dbReference>